<dbReference type="CDD" id="cd16917">
    <property type="entry name" value="HATPase_UhpB-NarQ-NarX-like"/>
    <property type="match status" value="1"/>
</dbReference>
<reference evidence="11 12" key="1">
    <citation type="submission" date="2018-02" db="EMBL/GenBank/DDBJ databases">
        <title>Genomic Encyclopedia of Archaeal and Bacterial Type Strains, Phase II (KMG-II): from individual species to whole genera.</title>
        <authorList>
            <person name="Goeker M."/>
        </authorList>
    </citation>
    <scope>NUCLEOTIDE SEQUENCE [LARGE SCALE GENOMIC DNA]</scope>
    <source>
        <strain evidence="11 12">YU 961-1</strain>
    </source>
</reference>
<keyword evidence="9" id="KW-1133">Transmembrane helix</keyword>
<dbReference type="InterPro" id="IPR036259">
    <property type="entry name" value="MFS_trans_sf"/>
</dbReference>
<dbReference type="EMBL" id="PTIX01000004">
    <property type="protein sequence ID" value="PPK68784.1"/>
    <property type="molecule type" value="Genomic_DNA"/>
</dbReference>
<dbReference type="PANTHER" id="PTHR24421">
    <property type="entry name" value="NITRATE/NITRITE SENSOR PROTEIN NARX-RELATED"/>
    <property type="match status" value="1"/>
</dbReference>
<proteinExistence type="predicted"/>
<dbReference type="InterPro" id="IPR011712">
    <property type="entry name" value="Sig_transdc_His_kin_sub3_dim/P"/>
</dbReference>
<dbReference type="Gene3D" id="1.20.5.1930">
    <property type="match status" value="1"/>
</dbReference>
<keyword evidence="7" id="KW-0067">ATP-binding</keyword>
<feature type="transmembrane region" description="Helical" evidence="9">
    <location>
        <begin position="405"/>
        <end position="429"/>
    </location>
</feature>
<keyword evidence="6 11" id="KW-0418">Kinase</keyword>
<feature type="transmembrane region" description="Helical" evidence="9">
    <location>
        <begin position="6"/>
        <end position="27"/>
    </location>
</feature>
<comment type="catalytic activity">
    <reaction evidence="1">
        <text>ATP + protein L-histidine = ADP + protein N-phospho-L-histidine.</text>
        <dbReference type="EC" id="2.7.13.3"/>
    </reaction>
</comment>
<dbReference type="InterPro" id="IPR050482">
    <property type="entry name" value="Sensor_HK_TwoCompSys"/>
</dbReference>
<dbReference type="GO" id="GO:0016020">
    <property type="term" value="C:membrane"/>
    <property type="evidence" value="ECO:0007669"/>
    <property type="project" value="InterPro"/>
</dbReference>
<dbReference type="RefSeq" id="WP_181043393.1">
    <property type="nucleotide sequence ID" value="NZ_CP154825.1"/>
</dbReference>
<feature type="transmembrane region" description="Helical" evidence="9">
    <location>
        <begin position="133"/>
        <end position="154"/>
    </location>
</feature>
<keyword evidence="9" id="KW-0472">Membrane</keyword>
<keyword evidence="4" id="KW-0808">Transferase</keyword>
<protein>
    <recommendedName>
        <fullName evidence="2">histidine kinase</fullName>
        <ecNumber evidence="2">2.7.13.3</ecNumber>
    </recommendedName>
</protein>
<dbReference type="SUPFAM" id="SSF55874">
    <property type="entry name" value="ATPase domain of HSP90 chaperone/DNA topoisomerase II/histidine kinase"/>
    <property type="match status" value="1"/>
</dbReference>
<keyword evidence="12" id="KW-1185">Reference proteome</keyword>
<evidence type="ECO:0000256" key="1">
    <source>
        <dbReference type="ARBA" id="ARBA00000085"/>
    </source>
</evidence>
<evidence type="ECO:0000256" key="8">
    <source>
        <dbReference type="ARBA" id="ARBA00023012"/>
    </source>
</evidence>
<keyword evidence="3" id="KW-0597">Phosphoprotein</keyword>
<keyword evidence="8" id="KW-0902">Two-component regulatory system</keyword>
<evidence type="ECO:0000256" key="5">
    <source>
        <dbReference type="ARBA" id="ARBA00022741"/>
    </source>
</evidence>
<dbReference type="GO" id="GO:0046983">
    <property type="term" value="F:protein dimerization activity"/>
    <property type="evidence" value="ECO:0007669"/>
    <property type="project" value="InterPro"/>
</dbReference>
<feature type="transmembrane region" description="Helical" evidence="9">
    <location>
        <begin position="58"/>
        <end position="89"/>
    </location>
</feature>
<dbReference type="AlphaFoldDB" id="A0A2S6GU95"/>
<keyword evidence="9" id="KW-0812">Transmembrane</keyword>
<evidence type="ECO:0000256" key="3">
    <source>
        <dbReference type="ARBA" id="ARBA00022553"/>
    </source>
</evidence>
<dbReference type="PANTHER" id="PTHR24421:SF10">
    <property type="entry name" value="NITRATE_NITRITE SENSOR PROTEIN NARQ"/>
    <property type="match status" value="1"/>
</dbReference>
<feature type="transmembrane region" description="Helical" evidence="9">
    <location>
        <begin position="101"/>
        <end position="121"/>
    </location>
</feature>
<dbReference type="GO" id="GO:0000155">
    <property type="term" value="F:phosphorelay sensor kinase activity"/>
    <property type="evidence" value="ECO:0007669"/>
    <property type="project" value="InterPro"/>
</dbReference>
<evidence type="ECO:0000259" key="10">
    <source>
        <dbReference type="Pfam" id="PF07730"/>
    </source>
</evidence>
<evidence type="ECO:0000256" key="4">
    <source>
        <dbReference type="ARBA" id="ARBA00022679"/>
    </source>
</evidence>
<feature type="domain" description="Signal transduction histidine kinase subgroup 3 dimerisation and phosphoacceptor" evidence="10">
    <location>
        <begin position="186"/>
        <end position="247"/>
    </location>
</feature>
<dbReference type="SUPFAM" id="SSF103473">
    <property type="entry name" value="MFS general substrate transporter"/>
    <property type="match status" value="1"/>
</dbReference>
<evidence type="ECO:0000256" key="9">
    <source>
        <dbReference type="SAM" id="Phobius"/>
    </source>
</evidence>
<dbReference type="Pfam" id="PF07730">
    <property type="entry name" value="HisKA_3"/>
    <property type="match status" value="1"/>
</dbReference>
<dbReference type="Proteomes" id="UP000239203">
    <property type="component" value="Unassembled WGS sequence"/>
</dbReference>
<evidence type="ECO:0000313" key="11">
    <source>
        <dbReference type="EMBL" id="PPK68784.1"/>
    </source>
</evidence>
<dbReference type="InterPro" id="IPR036890">
    <property type="entry name" value="HATPase_C_sf"/>
</dbReference>
<keyword evidence="5" id="KW-0547">Nucleotide-binding</keyword>
<sequence length="524" mass="55910">MESKRTVATDLSIGVTLTALFVLEVTLNLPLSRLSWDVYALFVAIVATVPLARRRPVLAVLVTAAGLAHLILTGTGSLSFTLAVVFTGFMMGMRLPTARPAVLVFTGLVLVGLGYTLVVAAVRGRLDTQLLQWLWMVLGLLLLAVCPWFAGRYLRQRAELQRAGWERAEHLEREQRIVAERERLRERARIAQDMHDSLGHELALIALRAGALEMARDLDEHHRHAAGELRASAGAATDTLRTIIGMLGEAEPAPLTPVAETPAELVERARASGMDVDLRSDGDEPAPGVVEMAVRRVVQEALTNVAKHAPGAAATVLVSRQAGVTVVAVTNGAPTGAVTATGSRRGLIGLRERVRLLGGTLTAGPEGDGFAVRASLPHDAAALPDAEETTEVVLGRVRRRVRRGLVVAIGMPTAITVGLVALIFGYYAYSVTNSVLPTEVFDGLRVGQSSAEVEAVLPDLEMIDPPRGAPNPPGAGCRYYRATGDVFDLRPAVHRLCFAVGRLVAKDAYSNNRDEGSTGERGSG</sequence>
<dbReference type="EC" id="2.7.13.3" evidence="2"/>
<evidence type="ECO:0000313" key="12">
    <source>
        <dbReference type="Proteomes" id="UP000239203"/>
    </source>
</evidence>
<name>A0A2S6GU95_9PSEU</name>
<evidence type="ECO:0000256" key="7">
    <source>
        <dbReference type="ARBA" id="ARBA00022840"/>
    </source>
</evidence>
<evidence type="ECO:0000256" key="2">
    <source>
        <dbReference type="ARBA" id="ARBA00012438"/>
    </source>
</evidence>
<gene>
    <name evidence="11" type="ORF">CLV40_10427</name>
</gene>
<dbReference type="GO" id="GO:0005524">
    <property type="term" value="F:ATP binding"/>
    <property type="evidence" value="ECO:0007669"/>
    <property type="project" value="UniProtKB-KW"/>
</dbReference>
<comment type="caution">
    <text evidence="11">The sequence shown here is derived from an EMBL/GenBank/DDBJ whole genome shotgun (WGS) entry which is preliminary data.</text>
</comment>
<organism evidence="11 12">
    <name type="scientific">Actinokineospora auranticolor</name>
    <dbReference type="NCBI Taxonomy" id="155976"/>
    <lineage>
        <taxon>Bacteria</taxon>
        <taxon>Bacillati</taxon>
        <taxon>Actinomycetota</taxon>
        <taxon>Actinomycetes</taxon>
        <taxon>Pseudonocardiales</taxon>
        <taxon>Pseudonocardiaceae</taxon>
        <taxon>Actinokineospora</taxon>
    </lineage>
</organism>
<evidence type="ECO:0000256" key="6">
    <source>
        <dbReference type="ARBA" id="ARBA00022777"/>
    </source>
</evidence>
<dbReference type="Gene3D" id="3.30.565.10">
    <property type="entry name" value="Histidine kinase-like ATPase, C-terminal domain"/>
    <property type="match status" value="1"/>
</dbReference>
<accession>A0A2S6GU95</accession>